<dbReference type="Gene3D" id="1.10.10.10">
    <property type="entry name" value="Winged helix-like DNA-binding domain superfamily/Winged helix DNA-binding domain"/>
    <property type="match status" value="1"/>
</dbReference>
<evidence type="ECO:0000256" key="1">
    <source>
        <dbReference type="ARBA" id="ARBA00023015"/>
    </source>
</evidence>
<dbReference type="PROSITE" id="PS50043">
    <property type="entry name" value="HTH_LUXR_2"/>
    <property type="match status" value="1"/>
</dbReference>
<dbReference type="Gene3D" id="3.30.450.80">
    <property type="entry name" value="Transcription factor LuxR-like, autoinducer-binding domain"/>
    <property type="match status" value="1"/>
</dbReference>
<reference evidence="5 6" key="1">
    <citation type="submission" date="2024-09" db="EMBL/GenBank/DDBJ databases">
        <authorList>
            <person name="Sun Q."/>
            <person name="Mori K."/>
        </authorList>
    </citation>
    <scope>NUCLEOTIDE SEQUENCE [LARGE SCALE GENOMIC DNA]</scope>
    <source>
        <strain evidence="5 6">CECT 8726</strain>
    </source>
</reference>
<dbReference type="InterPro" id="IPR016032">
    <property type="entry name" value="Sig_transdc_resp-reg_C-effctor"/>
</dbReference>
<sequence>MTAVEEYLEELTESDSVEEVWGLHTKKMAEYGFDRLLYGFTRYCTSESFGDPKDFLILTNHSSDYIDPFLGENMYACAPMVRWSIENEGACSWSWIEEKQKNGELSPTELKVCEFNRSMGVVAGYSISFKSVSQRTKGAIALTARAGLSQIETDEIWKRHGNEIILINNVAHLKIITFPYSGQRPDLTKRQRQVLEWVGDGKTTQDIACILELTPATVEKHLRLARLALDVETTAQAVLKASFQNQIFRFDV</sequence>
<evidence type="ECO:0000256" key="3">
    <source>
        <dbReference type="ARBA" id="ARBA00023163"/>
    </source>
</evidence>
<dbReference type="InterPro" id="IPR000792">
    <property type="entry name" value="Tscrpt_reg_LuxR_C"/>
</dbReference>
<dbReference type="RefSeq" id="WP_213888010.1">
    <property type="nucleotide sequence ID" value="NZ_JAGFNU010000002.1"/>
</dbReference>
<evidence type="ECO:0000313" key="6">
    <source>
        <dbReference type="Proteomes" id="UP001589683"/>
    </source>
</evidence>
<evidence type="ECO:0000256" key="2">
    <source>
        <dbReference type="ARBA" id="ARBA00023125"/>
    </source>
</evidence>
<accession>A0ABV5JFV5</accession>
<name>A0ABV5JFV5_9RHOB</name>
<protein>
    <submittedName>
        <fullName evidence="5">LuxR family transcriptional regulator</fullName>
    </submittedName>
</protein>
<dbReference type="InterPro" id="IPR036693">
    <property type="entry name" value="TF_LuxR_autoind-bd_dom_sf"/>
</dbReference>
<dbReference type="SUPFAM" id="SSF75516">
    <property type="entry name" value="Pheromone-binding domain of LuxR-like quorum-sensing transcription factors"/>
    <property type="match status" value="1"/>
</dbReference>
<dbReference type="Proteomes" id="UP001589683">
    <property type="component" value="Unassembled WGS sequence"/>
</dbReference>
<keyword evidence="1" id="KW-0805">Transcription regulation</keyword>
<dbReference type="SMART" id="SM00421">
    <property type="entry name" value="HTH_LUXR"/>
    <property type="match status" value="1"/>
</dbReference>
<dbReference type="InterPro" id="IPR005143">
    <property type="entry name" value="TF_LuxR_autoind-bd_dom"/>
</dbReference>
<gene>
    <name evidence="5" type="ORF">ACFFUT_11200</name>
</gene>
<dbReference type="SUPFAM" id="SSF46894">
    <property type="entry name" value="C-terminal effector domain of the bipartite response regulators"/>
    <property type="match status" value="1"/>
</dbReference>
<comment type="caution">
    <text evidence="5">The sequence shown here is derived from an EMBL/GenBank/DDBJ whole genome shotgun (WGS) entry which is preliminary data.</text>
</comment>
<dbReference type="CDD" id="cd06170">
    <property type="entry name" value="LuxR_C_like"/>
    <property type="match status" value="1"/>
</dbReference>
<feature type="domain" description="HTH luxR-type" evidence="4">
    <location>
        <begin position="180"/>
        <end position="245"/>
    </location>
</feature>
<dbReference type="Pfam" id="PF00196">
    <property type="entry name" value="GerE"/>
    <property type="match status" value="1"/>
</dbReference>
<keyword evidence="3" id="KW-0804">Transcription</keyword>
<dbReference type="PANTHER" id="PTHR44688:SF16">
    <property type="entry name" value="DNA-BINDING TRANSCRIPTIONAL ACTIVATOR DEVR_DOSR"/>
    <property type="match status" value="1"/>
</dbReference>
<organism evidence="5 6">
    <name type="scientific">Pseudohalocynthiibacter aestuariivivens</name>
    <dbReference type="NCBI Taxonomy" id="1591409"/>
    <lineage>
        <taxon>Bacteria</taxon>
        <taxon>Pseudomonadati</taxon>
        <taxon>Pseudomonadota</taxon>
        <taxon>Alphaproteobacteria</taxon>
        <taxon>Rhodobacterales</taxon>
        <taxon>Paracoccaceae</taxon>
        <taxon>Pseudohalocynthiibacter</taxon>
    </lineage>
</organism>
<evidence type="ECO:0000313" key="5">
    <source>
        <dbReference type="EMBL" id="MFB9232350.1"/>
    </source>
</evidence>
<dbReference type="Pfam" id="PF03472">
    <property type="entry name" value="Autoind_bind"/>
    <property type="match status" value="1"/>
</dbReference>
<proteinExistence type="predicted"/>
<keyword evidence="2" id="KW-0238">DNA-binding</keyword>
<evidence type="ECO:0000259" key="4">
    <source>
        <dbReference type="PROSITE" id="PS50043"/>
    </source>
</evidence>
<dbReference type="PRINTS" id="PR00038">
    <property type="entry name" value="HTHLUXR"/>
</dbReference>
<dbReference type="InterPro" id="IPR036388">
    <property type="entry name" value="WH-like_DNA-bd_sf"/>
</dbReference>
<dbReference type="PANTHER" id="PTHR44688">
    <property type="entry name" value="DNA-BINDING TRANSCRIPTIONAL ACTIVATOR DEVR_DOSR"/>
    <property type="match status" value="1"/>
</dbReference>
<dbReference type="EMBL" id="JBHMEA010000039">
    <property type="protein sequence ID" value="MFB9232350.1"/>
    <property type="molecule type" value="Genomic_DNA"/>
</dbReference>
<keyword evidence="6" id="KW-1185">Reference proteome</keyword>